<name>A0A9Q1GH77_9CARY</name>
<gene>
    <name evidence="1" type="ORF">Cgig2_017703</name>
</gene>
<evidence type="ECO:0000313" key="1">
    <source>
        <dbReference type="EMBL" id="KAJ8419893.1"/>
    </source>
</evidence>
<dbReference type="AlphaFoldDB" id="A0A9Q1GH77"/>
<sequence>MVKHSLIQNQNGSNFKALQQDPSNIERLQKQAYSRDHYITINHSTILLIKQQSKPEWISFGDECSRIFMARIKQRKALTSIFYIRDQNGQRVEGFDAVSEVMTKYYKGLLGMTDHQRTKIDPQVIELGQCLTIEQQIRLCQQFEDSGIKKVLFPIPNHKSPSPDRYNSDFYKAYWEDIGPLVCSAIKEFFSGRHLPSFYGQTKLVLLPKV</sequence>
<comment type="caution">
    <text evidence="1">The sequence shown here is derived from an EMBL/GenBank/DDBJ whole genome shotgun (WGS) entry which is preliminary data.</text>
</comment>
<accession>A0A9Q1GH77</accession>
<dbReference type="OrthoDB" id="684496at2759"/>
<dbReference type="EMBL" id="JAKOGI010004192">
    <property type="protein sequence ID" value="KAJ8419893.1"/>
    <property type="molecule type" value="Genomic_DNA"/>
</dbReference>
<reference evidence="1" key="1">
    <citation type="submission" date="2022-04" db="EMBL/GenBank/DDBJ databases">
        <title>Carnegiea gigantea Genome sequencing and assembly v2.</title>
        <authorList>
            <person name="Copetti D."/>
            <person name="Sanderson M.J."/>
            <person name="Burquez A."/>
            <person name="Wojciechowski M.F."/>
        </authorList>
    </citation>
    <scope>NUCLEOTIDE SEQUENCE</scope>
    <source>
        <strain evidence="1">SGP5-SGP5p</strain>
        <tissue evidence="1">Aerial part</tissue>
    </source>
</reference>
<dbReference type="Proteomes" id="UP001153076">
    <property type="component" value="Unassembled WGS sequence"/>
</dbReference>
<evidence type="ECO:0000313" key="2">
    <source>
        <dbReference type="Proteomes" id="UP001153076"/>
    </source>
</evidence>
<keyword evidence="2" id="KW-1185">Reference proteome</keyword>
<proteinExistence type="predicted"/>
<protein>
    <submittedName>
        <fullName evidence="1">Uncharacterized protein</fullName>
    </submittedName>
</protein>
<organism evidence="1 2">
    <name type="scientific">Carnegiea gigantea</name>
    <dbReference type="NCBI Taxonomy" id="171969"/>
    <lineage>
        <taxon>Eukaryota</taxon>
        <taxon>Viridiplantae</taxon>
        <taxon>Streptophyta</taxon>
        <taxon>Embryophyta</taxon>
        <taxon>Tracheophyta</taxon>
        <taxon>Spermatophyta</taxon>
        <taxon>Magnoliopsida</taxon>
        <taxon>eudicotyledons</taxon>
        <taxon>Gunneridae</taxon>
        <taxon>Pentapetalae</taxon>
        <taxon>Caryophyllales</taxon>
        <taxon>Cactineae</taxon>
        <taxon>Cactaceae</taxon>
        <taxon>Cactoideae</taxon>
        <taxon>Echinocereeae</taxon>
        <taxon>Carnegiea</taxon>
    </lineage>
</organism>